<evidence type="ECO:0000256" key="1">
    <source>
        <dbReference type="ARBA" id="ARBA00006887"/>
    </source>
</evidence>
<dbReference type="CDD" id="cd00818">
    <property type="entry name" value="IleRS_core"/>
    <property type="match status" value="1"/>
</dbReference>
<comment type="subcellular location">
    <subcellularLocation>
        <location evidence="11">Cytoplasm</location>
    </subcellularLocation>
</comment>
<dbReference type="STRING" id="1330330.IX53_00055"/>
<dbReference type="GO" id="GO:0005524">
    <property type="term" value="F:ATP binding"/>
    <property type="evidence" value="ECO:0007669"/>
    <property type="project" value="UniProtKB-UniRule"/>
</dbReference>
<dbReference type="PATRIC" id="fig|1330330.3.peg.11"/>
<keyword evidence="3 11" id="KW-0436">Ligase</keyword>
<feature type="binding site" evidence="11">
    <location>
        <position position="905"/>
    </location>
    <ligand>
        <name>Zn(2+)</name>
        <dbReference type="ChEBI" id="CHEBI:29105"/>
    </ligand>
</feature>
<evidence type="ECO:0000256" key="3">
    <source>
        <dbReference type="ARBA" id="ARBA00022598"/>
    </source>
</evidence>
<dbReference type="HAMAP" id="MF_02002">
    <property type="entry name" value="Ile_tRNA_synth_type1"/>
    <property type="match status" value="1"/>
</dbReference>
<dbReference type="InterPro" id="IPR002301">
    <property type="entry name" value="Ile-tRNA-ligase"/>
</dbReference>
<dbReference type="CDD" id="cd07960">
    <property type="entry name" value="Anticodon_Ia_Ile_BEm"/>
    <property type="match status" value="1"/>
</dbReference>
<dbReference type="GO" id="GO:0008270">
    <property type="term" value="F:zinc ion binding"/>
    <property type="evidence" value="ECO:0007669"/>
    <property type="project" value="UniProtKB-UniRule"/>
</dbReference>
<dbReference type="Proteomes" id="UP000035159">
    <property type="component" value="Chromosome"/>
</dbReference>
<dbReference type="SUPFAM" id="SSF52374">
    <property type="entry name" value="Nucleotidylyl transferase"/>
    <property type="match status" value="1"/>
</dbReference>
<dbReference type="InterPro" id="IPR001412">
    <property type="entry name" value="aa-tRNA-synth_I_CS"/>
</dbReference>
<dbReference type="NCBIfam" id="TIGR00392">
    <property type="entry name" value="ileS"/>
    <property type="match status" value="1"/>
</dbReference>
<feature type="binding site" evidence="11">
    <location>
        <position position="888"/>
    </location>
    <ligand>
        <name>Zn(2+)</name>
        <dbReference type="ChEBI" id="CHEBI:29105"/>
    </ligand>
</feature>
<dbReference type="PRINTS" id="PR00984">
    <property type="entry name" value="TRNASYNTHILE"/>
</dbReference>
<dbReference type="InterPro" id="IPR023585">
    <property type="entry name" value="Ile-tRNA-ligase_type1"/>
</dbReference>
<dbReference type="InterPro" id="IPR033708">
    <property type="entry name" value="Anticodon_Ile_BEm"/>
</dbReference>
<dbReference type="InterPro" id="IPR014729">
    <property type="entry name" value="Rossmann-like_a/b/a_fold"/>
</dbReference>
<dbReference type="GO" id="GO:0000049">
    <property type="term" value="F:tRNA binding"/>
    <property type="evidence" value="ECO:0007669"/>
    <property type="project" value="InterPro"/>
</dbReference>
<dbReference type="GO" id="GO:0004822">
    <property type="term" value="F:isoleucine-tRNA ligase activity"/>
    <property type="evidence" value="ECO:0007669"/>
    <property type="project" value="UniProtKB-UniRule"/>
</dbReference>
<dbReference type="SUPFAM" id="SSF47323">
    <property type="entry name" value="Anticodon-binding domain of a subclass of class I aminoacyl-tRNA synthetases"/>
    <property type="match status" value="1"/>
</dbReference>
<comment type="similarity">
    <text evidence="1 11">Belongs to the class-I aminoacyl-tRNA synthetase family. IleS type 1 subfamily.</text>
</comment>
<comment type="subunit">
    <text evidence="11">Monomer.</text>
</comment>
<dbReference type="SUPFAM" id="SSF50677">
    <property type="entry name" value="ValRS/IleRS/LeuRS editing domain"/>
    <property type="match status" value="1"/>
</dbReference>
<keyword evidence="7 11" id="KW-0648">Protein biosynthesis</keyword>
<dbReference type="InterPro" id="IPR002300">
    <property type="entry name" value="aa-tRNA-synth_Ia"/>
</dbReference>
<dbReference type="FunFam" id="1.10.730.20:FF:000001">
    <property type="entry name" value="Isoleucine--tRNA ligase"/>
    <property type="match status" value="1"/>
</dbReference>
<feature type="short sequence motif" description="'KMSKS' region" evidence="11">
    <location>
        <begin position="592"/>
        <end position="596"/>
    </location>
</feature>
<evidence type="ECO:0000256" key="5">
    <source>
        <dbReference type="ARBA" id="ARBA00022741"/>
    </source>
</evidence>
<dbReference type="InterPro" id="IPR050081">
    <property type="entry name" value="Ile-tRNA_ligase"/>
</dbReference>
<protein>
    <recommendedName>
        <fullName evidence="11">Isoleucine--tRNA ligase</fullName>
        <ecNumber evidence="11">6.1.1.5</ecNumber>
    </recommendedName>
    <alternativeName>
        <fullName evidence="11">Isoleucyl-tRNA synthetase</fullName>
        <shortName evidence="11">IleRS</shortName>
    </alternativeName>
</protein>
<keyword evidence="16" id="KW-1185">Reference proteome</keyword>
<dbReference type="GO" id="GO:0006428">
    <property type="term" value="P:isoleucyl-tRNA aminoacylation"/>
    <property type="evidence" value="ECO:0007669"/>
    <property type="project" value="UniProtKB-UniRule"/>
</dbReference>
<evidence type="ECO:0000313" key="16">
    <source>
        <dbReference type="Proteomes" id="UP000035159"/>
    </source>
</evidence>
<dbReference type="InterPro" id="IPR013155">
    <property type="entry name" value="M/V/L/I-tRNA-synth_anticd-bd"/>
</dbReference>
<dbReference type="GO" id="GO:0002161">
    <property type="term" value="F:aminoacyl-tRNA deacylase activity"/>
    <property type="evidence" value="ECO:0007669"/>
    <property type="project" value="InterPro"/>
</dbReference>
<evidence type="ECO:0000256" key="7">
    <source>
        <dbReference type="ARBA" id="ARBA00022917"/>
    </source>
</evidence>
<organism evidence="15 16">
    <name type="scientific">Kosmotoga pacifica</name>
    <dbReference type="NCBI Taxonomy" id="1330330"/>
    <lineage>
        <taxon>Bacteria</taxon>
        <taxon>Thermotogati</taxon>
        <taxon>Thermotogota</taxon>
        <taxon>Thermotogae</taxon>
        <taxon>Kosmotogales</taxon>
        <taxon>Kosmotogaceae</taxon>
        <taxon>Kosmotoga</taxon>
    </lineage>
</organism>
<sequence length="917" mass="105632">MDYKDTLNLPSTGFKMKANLVNREPMQLKEWEKMGLYDYIREQRKGAPLFILHDGPPYANGNIHVGTALNKILKDFIIKYKTLRGYDAPYIPGWDTHGLPIEQKVTSELGAKAKELPKPEIRKLCRKYATKYFKIQRDQFRRLGVRGDWKNPYLTFDPKYEASVLRVLSKLVKQGQIYRKLKPIYWCTHCETALAEAEVEYHDHKSYSIYVKFRDSEDPELYYVIWTTTPWTLPANVAIALNPAFDYCEVKVGSERYVIARELVEKVMNELAIEEYEVITTKKGSEYEGKKAQHPFMDRKSLVVLADYVELDAGTGCVHTAPGHGEEDYQTGLRYNLPILSPVDDNGVFTVQAGKYEGLHVFKANPVIVEDLRASGHLLGEGKIEHSYPHCWRCKNPIIFRATEQWFVNVDANSLREKALEEIKKTEWHPGWGENRITAMVQDRPDWCISRQRSWGIPIPAFKCSDCGEVILDAELINHFASIVEEKGTDVWFIYDAERLLPEGFHCPNCGSNHLKKLEDILDVWIDSGASFDAVVKTRSELRFPADVYIEGSDQHRGWFQSSLLLSVASEGIAPFKTVITHGFINDESGHKMSKSLGNAIDPQEINEKYGAEILRLWVASSNYQEDIRISMNIINQQVENYRKIRNTLRYLLGNLSDFTPEAAVPYEKLLELDRWALMKLHQLIKDVTVHYENYEFYKVHMAVMKFIITDMSAFYLDIIKDRLYVESKDSLQRRSAQTVLFEILIALTKMLSPILTFTMEEVYGFLPESARKFATVQAEDWPAFKEEYIDVELEKRWEKLIDLREDVLKALEIARSRKEIGNSLDAKVILELKDSEVKSIVNKYSLDILADIFIVSQVEFDRVNGGFEGEVSAVLVKRAEGEKCERCWKYSIETGADERYPGTCPRCARVLSENTD</sequence>
<dbReference type="OrthoDB" id="9810365at2"/>
<comment type="domain">
    <text evidence="11">IleRS has two distinct active sites: one for aminoacylation and one for editing. The misactivated valine is translocated from the active site to the editing site, which sterically excludes the correctly activated isoleucine. The single editing site contains two valyl binding pockets, one specific for each substrate (Val-AMP or Val-tRNA(Ile)).</text>
</comment>
<name>A0A0G2Z4K8_9BACT</name>
<evidence type="ECO:0000313" key="15">
    <source>
        <dbReference type="EMBL" id="AKI96482.1"/>
    </source>
</evidence>
<dbReference type="InterPro" id="IPR010663">
    <property type="entry name" value="Znf_FPG/IleRS"/>
</dbReference>
<keyword evidence="4 11" id="KW-0479">Metal-binding</keyword>
<evidence type="ECO:0000259" key="12">
    <source>
        <dbReference type="Pfam" id="PF00133"/>
    </source>
</evidence>
<feature type="binding site" evidence="11">
    <location>
        <position position="551"/>
    </location>
    <ligand>
        <name>L-isoleucyl-5'-AMP</name>
        <dbReference type="ChEBI" id="CHEBI:178002"/>
    </ligand>
</feature>
<dbReference type="AlphaFoldDB" id="A0A0G2Z4K8"/>
<feature type="binding site" evidence="11">
    <location>
        <position position="885"/>
    </location>
    <ligand>
        <name>Zn(2+)</name>
        <dbReference type="ChEBI" id="CHEBI:29105"/>
    </ligand>
</feature>
<comment type="cofactor">
    <cofactor evidence="11">
        <name>Zn(2+)</name>
        <dbReference type="ChEBI" id="CHEBI:29105"/>
    </cofactor>
    <text evidence="11">Binds 1 zinc ion per subunit.</text>
</comment>
<evidence type="ECO:0000256" key="6">
    <source>
        <dbReference type="ARBA" id="ARBA00022840"/>
    </source>
</evidence>
<dbReference type="Pfam" id="PF08264">
    <property type="entry name" value="Anticodon_1"/>
    <property type="match status" value="1"/>
</dbReference>
<dbReference type="EC" id="6.1.1.5" evidence="11"/>
<keyword evidence="6 11" id="KW-0067">ATP-binding</keyword>
<dbReference type="PANTHER" id="PTHR42765:SF1">
    <property type="entry name" value="ISOLEUCINE--TRNA LIGASE, MITOCHONDRIAL"/>
    <property type="match status" value="1"/>
</dbReference>
<dbReference type="InterPro" id="IPR009080">
    <property type="entry name" value="tRNAsynth_Ia_anticodon-bd"/>
</dbReference>
<dbReference type="Gene3D" id="1.10.10.830">
    <property type="entry name" value="Ile-tRNA synthetase CP2 domain-like"/>
    <property type="match status" value="1"/>
</dbReference>
<evidence type="ECO:0000256" key="8">
    <source>
        <dbReference type="ARBA" id="ARBA00023146"/>
    </source>
</evidence>
<dbReference type="Pfam" id="PF06827">
    <property type="entry name" value="zf-FPG_IleRS"/>
    <property type="match status" value="1"/>
</dbReference>
<dbReference type="FunFam" id="3.40.50.620:FF:000152">
    <property type="entry name" value="Isoleucine--tRNA ligase"/>
    <property type="match status" value="1"/>
</dbReference>
<feature type="domain" description="Zinc finger FPG/IleRS-type" evidence="13">
    <location>
        <begin position="882"/>
        <end position="910"/>
    </location>
</feature>
<accession>A0A0G2Z4K8</accession>
<feature type="short sequence motif" description="'HIGH' region" evidence="11">
    <location>
        <begin position="57"/>
        <end position="67"/>
    </location>
</feature>
<reference evidence="15 16" key="1">
    <citation type="submission" date="2015-04" db="EMBL/GenBank/DDBJ databases">
        <title>Complete Genome Sequence of Kosmotoga pacifica SLHLJ1.</title>
        <authorList>
            <person name="Jiang L.J."/>
            <person name="Shao Z.Z."/>
            <person name="Jebbar M."/>
        </authorList>
    </citation>
    <scope>NUCLEOTIDE SEQUENCE [LARGE SCALE GENOMIC DNA]</scope>
    <source>
        <strain evidence="15 16">SLHLJ1</strain>
    </source>
</reference>
<comment type="function">
    <text evidence="9 11">Catalyzes the attachment of isoleucine to tRNA(Ile). As IleRS can inadvertently accommodate and process structurally similar amino acids such as valine, to avoid such errors it has two additional distinct tRNA(Ile)-dependent editing activities. One activity is designated as 'pretransfer' editing and involves the hydrolysis of activated Val-AMP. The other activity is designated 'posttransfer' editing and involves deacylation of mischarged Val-tRNA(Ile).</text>
</comment>
<evidence type="ECO:0000256" key="2">
    <source>
        <dbReference type="ARBA" id="ARBA00022490"/>
    </source>
</evidence>
<dbReference type="GO" id="GO:0005829">
    <property type="term" value="C:cytosol"/>
    <property type="evidence" value="ECO:0007669"/>
    <property type="project" value="TreeGrafter"/>
</dbReference>
<keyword evidence="2 11" id="KW-0963">Cytoplasm</keyword>
<dbReference type="InterPro" id="IPR009008">
    <property type="entry name" value="Val/Leu/Ile-tRNA-synth_edit"/>
</dbReference>
<dbReference type="PROSITE" id="PS00178">
    <property type="entry name" value="AA_TRNA_LIGASE_I"/>
    <property type="match status" value="1"/>
</dbReference>
<feature type="domain" description="Aminoacyl-tRNA synthetase class Ia" evidence="12">
    <location>
        <begin position="28"/>
        <end position="631"/>
    </location>
</feature>
<dbReference type="RefSeq" id="WP_047753617.1">
    <property type="nucleotide sequence ID" value="NZ_CAJUHA010000010.1"/>
</dbReference>
<dbReference type="Gene3D" id="1.10.730.20">
    <property type="match status" value="1"/>
</dbReference>
<feature type="domain" description="Methionyl/Valyl/Leucyl/Isoleucyl-tRNA synthetase anticodon-binding" evidence="14">
    <location>
        <begin position="674"/>
        <end position="830"/>
    </location>
</feature>
<evidence type="ECO:0000256" key="4">
    <source>
        <dbReference type="ARBA" id="ARBA00022723"/>
    </source>
</evidence>
<evidence type="ECO:0000259" key="13">
    <source>
        <dbReference type="Pfam" id="PF06827"/>
    </source>
</evidence>
<feature type="binding site" evidence="11">
    <location>
        <position position="595"/>
    </location>
    <ligand>
        <name>ATP</name>
        <dbReference type="ChEBI" id="CHEBI:30616"/>
    </ligand>
</feature>
<proteinExistence type="inferred from homology"/>
<evidence type="ECO:0000256" key="10">
    <source>
        <dbReference type="ARBA" id="ARBA00048359"/>
    </source>
</evidence>
<dbReference type="Gene3D" id="3.90.740.10">
    <property type="entry name" value="Valyl/Leucyl/Isoleucyl-tRNA synthetase, editing domain"/>
    <property type="match status" value="1"/>
</dbReference>
<keyword evidence="5 11" id="KW-0547">Nucleotide-binding</keyword>
<gene>
    <name evidence="11 15" type="primary">ileS</name>
    <name evidence="15" type="ORF">IX53_00055</name>
</gene>
<comment type="catalytic activity">
    <reaction evidence="10 11">
        <text>tRNA(Ile) + L-isoleucine + ATP = L-isoleucyl-tRNA(Ile) + AMP + diphosphate</text>
        <dbReference type="Rhea" id="RHEA:11060"/>
        <dbReference type="Rhea" id="RHEA-COMP:9666"/>
        <dbReference type="Rhea" id="RHEA-COMP:9695"/>
        <dbReference type="ChEBI" id="CHEBI:30616"/>
        <dbReference type="ChEBI" id="CHEBI:33019"/>
        <dbReference type="ChEBI" id="CHEBI:58045"/>
        <dbReference type="ChEBI" id="CHEBI:78442"/>
        <dbReference type="ChEBI" id="CHEBI:78528"/>
        <dbReference type="ChEBI" id="CHEBI:456215"/>
        <dbReference type="EC" id="6.1.1.5"/>
    </reaction>
</comment>
<feature type="binding site" evidence="11">
    <location>
        <position position="908"/>
    </location>
    <ligand>
        <name>Zn(2+)</name>
        <dbReference type="ChEBI" id="CHEBI:29105"/>
    </ligand>
</feature>
<dbReference type="Gene3D" id="3.40.50.620">
    <property type="entry name" value="HUPs"/>
    <property type="match status" value="2"/>
</dbReference>
<dbReference type="KEGG" id="kpf:IX53_00055"/>
<dbReference type="Pfam" id="PF00133">
    <property type="entry name" value="tRNA-synt_1"/>
    <property type="match status" value="1"/>
</dbReference>
<evidence type="ECO:0000259" key="14">
    <source>
        <dbReference type="Pfam" id="PF08264"/>
    </source>
</evidence>
<keyword evidence="8 11" id="KW-0030">Aminoacyl-tRNA synthetase</keyword>
<evidence type="ECO:0000256" key="11">
    <source>
        <dbReference type="HAMAP-Rule" id="MF_02002"/>
    </source>
</evidence>
<keyword evidence="11" id="KW-0862">Zinc</keyword>
<dbReference type="EMBL" id="CP011232">
    <property type="protein sequence ID" value="AKI96482.1"/>
    <property type="molecule type" value="Genomic_DNA"/>
</dbReference>
<dbReference type="PANTHER" id="PTHR42765">
    <property type="entry name" value="SOLEUCYL-TRNA SYNTHETASE"/>
    <property type="match status" value="1"/>
</dbReference>
<evidence type="ECO:0000256" key="9">
    <source>
        <dbReference type="ARBA" id="ARBA00025217"/>
    </source>
</evidence>